<dbReference type="EMBL" id="JYDS01002067">
    <property type="protein sequence ID" value="KRY97913.1"/>
    <property type="molecule type" value="Genomic_DNA"/>
</dbReference>
<sequence>LDAHAVESANRQGDIGSGCRSSKSGVFLQPLDHHQSFNRTVKIHCWWLDYVLSDAGRFLIDSNIRYFRNVHISSESVDAHAVESGNRQGDIGSGCRSSKSGVFLQPLDHHQVT</sequence>
<evidence type="ECO:0000256" key="1">
    <source>
        <dbReference type="SAM" id="MobiDB-lite"/>
    </source>
</evidence>
<feature type="non-terminal residue" evidence="2">
    <location>
        <position position="1"/>
    </location>
</feature>
<name>A0A0V1GI72_TRIPS</name>
<evidence type="ECO:0000313" key="2">
    <source>
        <dbReference type="EMBL" id="KRY97913.1"/>
    </source>
</evidence>
<accession>A0A0V1GI72</accession>
<dbReference type="Proteomes" id="UP000054805">
    <property type="component" value="Unassembled WGS sequence"/>
</dbReference>
<comment type="caution">
    <text evidence="2">The sequence shown here is derived from an EMBL/GenBank/DDBJ whole genome shotgun (WGS) entry which is preliminary data.</text>
</comment>
<reference evidence="2 3" key="1">
    <citation type="submission" date="2015-01" db="EMBL/GenBank/DDBJ databases">
        <title>Evolution of Trichinella species and genotypes.</title>
        <authorList>
            <person name="Korhonen P.K."/>
            <person name="Edoardo P."/>
            <person name="Giuseppe L.R."/>
            <person name="Gasser R.B."/>
        </authorList>
    </citation>
    <scope>NUCLEOTIDE SEQUENCE [LARGE SCALE GENOMIC DNA]</scope>
    <source>
        <strain evidence="2">ISS588</strain>
    </source>
</reference>
<protein>
    <submittedName>
        <fullName evidence="2">Uncharacterized protein</fullName>
    </submittedName>
</protein>
<feature type="region of interest" description="Disordered" evidence="1">
    <location>
        <begin position="1"/>
        <end position="20"/>
    </location>
</feature>
<dbReference type="AlphaFoldDB" id="A0A0V1GI72"/>
<evidence type="ECO:0000313" key="3">
    <source>
        <dbReference type="Proteomes" id="UP000054805"/>
    </source>
</evidence>
<feature type="region of interest" description="Disordered" evidence="1">
    <location>
        <begin position="79"/>
        <end position="113"/>
    </location>
</feature>
<proteinExistence type="predicted"/>
<organism evidence="2 3">
    <name type="scientific">Trichinella pseudospiralis</name>
    <name type="common">Parasitic roundworm</name>
    <dbReference type="NCBI Taxonomy" id="6337"/>
    <lineage>
        <taxon>Eukaryota</taxon>
        <taxon>Metazoa</taxon>
        <taxon>Ecdysozoa</taxon>
        <taxon>Nematoda</taxon>
        <taxon>Enoplea</taxon>
        <taxon>Dorylaimia</taxon>
        <taxon>Trichinellida</taxon>
        <taxon>Trichinellidae</taxon>
        <taxon>Trichinella</taxon>
    </lineage>
</organism>
<feature type="non-terminal residue" evidence="2">
    <location>
        <position position="113"/>
    </location>
</feature>
<gene>
    <name evidence="2" type="ORF">T4B_6500</name>
</gene>
<keyword evidence="3" id="KW-1185">Reference proteome</keyword>